<evidence type="ECO:0000313" key="3">
    <source>
        <dbReference type="EMBL" id="GAB93768.1"/>
    </source>
</evidence>
<name>K6VC29_9ACTN</name>
<feature type="region of interest" description="Disordered" evidence="1">
    <location>
        <begin position="78"/>
        <end position="120"/>
    </location>
</feature>
<reference evidence="3 4" key="1">
    <citation type="submission" date="2012-08" db="EMBL/GenBank/DDBJ databases">
        <title>Whole genome shotgun sequence of Gordonia rhizosphera NBRC 16068.</title>
        <authorList>
            <person name="Takarada H."/>
            <person name="Isaki S."/>
            <person name="Hosoyama A."/>
            <person name="Tsuchikane K."/>
            <person name="Katsumata H."/>
            <person name="Baba S."/>
            <person name="Ohji S."/>
            <person name="Yamazaki S."/>
            <person name="Fujita N."/>
        </authorList>
    </citation>
    <scope>NUCLEOTIDE SEQUENCE [LARGE SCALE GENOMIC DNA]</scope>
    <source>
        <strain evidence="3 4">NBRC 16068</strain>
    </source>
</reference>
<dbReference type="EMBL" id="BAHC01000245">
    <property type="protein sequence ID" value="GAB93768.1"/>
    <property type="molecule type" value="Genomic_DNA"/>
</dbReference>
<proteinExistence type="predicted"/>
<keyword evidence="2" id="KW-1133">Transmembrane helix</keyword>
<feature type="compositionally biased region" description="Low complexity" evidence="1">
    <location>
        <begin position="78"/>
        <end position="108"/>
    </location>
</feature>
<evidence type="ECO:0000313" key="4">
    <source>
        <dbReference type="Proteomes" id="UP000008363"/>
    </source>
</evidence>
<keyword evidence="2" id="KW-0472">Membrane</keyword>
<organism evidence="3 4">
    <name type="scientific">Gordonia rhizosphera NBRC 16068</name>
    <dbReference type="NCBI Taxonomy" id="1108045"/>
    <lineage>
        <taxon>Bacteria</taxon>
        <taxon>Bacillati</taxon>
        <taxon>Actinomycetota</taxon>
        <taxon>Actinomycetes</taxon>
        <taxon>Mycobacteriales</taxon>
        <taxon>Gordoniaceae</taxon>
        <taxon>Gordonia</taxon>
    </lineage>
</organism>
<dbReference type="Proteomes" id="UP000008363">
    <property type="component" value="Unassembled WGS sequence"/>
</dbReference>
<dbReference type="AlphaFoldDB" id="K6VC29"/>
<feature type="transmembrane region" description="Helical" evidence="2">
    <location>
        <begin position="56"/>
        <end position="76"/>
    </location>
</feature>
<accession>K6VC29</accession>
<evidence type="ECO:0000256" key="1">
    <source>
        <dbReference type="SAM" id="MobiDB-lite"/>
    </source>
</evidence>
<sequence>MVDAARASHQQGAGTFDEKTYILLSRFSHWSAILYVAAITQNVTRKVHTMLRTAPLKAIILGAAISGLTVVGAGAATADTDMSRSGDGTTISATATTTGTDYGRGTTRSDNSPGTAGGLS</sequence>
<evidence type="ECO:0000256" key="2">
    <source>
        <dbReference type="SAM" id="Phobius"/>
    </source>
</evidence>
<gene>
    <name evidence="3" type="ORF">GORHZ_245_00060</name>
</gene>
<comment type="caution">
    <text evidence="3">The sequence shown here is derived from an EMBL/GenBank/DDBJ whole genome shotgun (WGS) entry which is preliminary data.</text>
</comment>
<protein>
    <submittedName>
        <fullName evidence="3">Uncharacterized protein</fullName>
    </submittedName>
</protein>
<keyword evidence="4" id="KW-1185">Reference proteome</keyword>
<keyword evidence="2" id="KW-0812">Transmembrane</keyword>
<dbReference type="STRING" id="1108045.GORHZ_245_00060"/>